<reference evidence="8" key="1">
    <citation type="submission" date="2020-02" db="EMBL/GenBank/DDBJ databases">
        <authorList>
            <person name="Scholz U."/>
            <person name="Mascher M."/>
            <person name="Fiebig A."/>
        </authorList>
    </citation>
    <scope>NUCLEOTIDE SEQUENCE</scope>
</reference>
<organism evidence="8 9">
    <name type="scientific">Spirodela intermedia</name>
    <name type="common">Intermediate duckweed</name>
    <dbReference type="NCBI Taxonomy" id="51605"/>
    <lineage>
        <taxon>Eukaryota</taxon>
        <taxon>Viridiplantae</taxon>
        <taxon>Streptophyta</taxon>
        <taxon>Embryophyta</taxon>
        <taxon>Tracheophyta</taxon>
        <taxon>Spermatophyta</taxon>
        <taxon>Magnoliopsida</taxon>
        <taxon>Liliopsida</taxon>
        <taxon>Araceae</taxon>
        <taxon>Lemnoideae</taxon>
        <taxon>Spirodela</taxon>
    </lineage>
</organism>
<dbReference type="SUPFAM" id="SSF47699">
    <property type="entry name" value="Bifunctional inhibitor/lipid-transfer protein/seed storage 2S albumin"/>
    <property type="match status" value="1"/>
</dbReference>
<keyword evidence="2 6" id="KW-0732">Signal</keyword>
<dbReference type="EMBL" id="LR746267">
    <property type="protein sequence ID" value="CAA7395336.1"/>
    <property type="molecule type" value="Genomic_DNA"/>
</dbReference>
<sequence length="193" mass="20304">MAGGDESSRWVCRPGMGLAVAALLCCLAGTARGDFEADQKECSEYLSGLFTCLDYVEGTSRAPPPDCCSGLNHVVSKKPRCLCILIKDRNDPQLTFKVNVTRARSLPGVCKSPIDIFQCIDLLKLDPNSKEAQIFKQPVSPSSNTTVITPPGSTSNGSVSADPPTGGVGAERQPEGGLWASCALVLSLLIFGG</sequence>
<evidence type="ECO:0000256" key="1">
    <source>
        <dbReference type="ARBA" id="ARBA00009748"/>
    </source>
</evidence>
<comment type="similarity">
    <text evidence="1">Belongs to the plant LTP family.</text>
</comment>
<dbReference type="AlphaFoldDB" id="A0A7I8KDJ0"/>
<proteinExistence type="inferred from homology"/>
<dbReference type="InterPro" id="IPR043325">
    <property type="entry name" value="LTSS"/>
</dbReference>
<dbReference type="InterPro" id="IPR036312">
    <property type="entry name" value="Bifun_inhib/LTP/seed_sf"/>
</dbReference>
<dbReference type="Proteomes" id="UP000663760">
    <property type="component" value="Chromosome 4"/>
</dbReference>
<evidence type="ECO:0000259" key="7">
    <source>
        <dbReference type="SMART" id="SM00499"/>
    </source>
</evidence>
<feature type="domain" description="Bifunctional inhibitor/plant lipid transfer protein/seed storage helical" evidence="7">
    <location>
        <begin position="42"/>
        <end position="119"/>
    </location>
</feature>
<name>A0A7I8KDJ0_SPIIN</name>
<dbReference type="SMART" id="SM00499">
    <property type="entry name" value="AAI"/>
    <property type="match status" value="1"/>
</dbReference>
<accession>A0A7I8KDJ0</accession>
<evidence type="ECO:0000256" key="6">
    <source>
        <dbReference type="SAM" id="SignalP"/>
    </source>
</evidence>
<feature type="chain" id="PRO_5029464026" description="Bifunctional inhibitor/plant lipid transfer protein/seed storage helical domain-containing protein" evidence="6">
    <location>
        <begin position="34"/>
        <end position="193"/>
    </location>
</feature>
<dbReference type="Gene3D" id="1.10.110.10">
    <property type="entry name" value="Plant lipid-transfer and hydrophobic proteins"/>
    <property type="match status" value="1"/>
</dbReference>
<dbReference type="InterPro" id="IPR000528">
    <property type="entry name" value="Plant_nsLTP"/>
</dbReference>
<keyword evidence="3" id="KW-1015">Disulfide bond</keyword>
<evidence type="ECO:0000313" key="8">
    <source>
        <dbReference type="EMBL" id="CAA7395336.1"/>
    </source>
</evidence>
<evidence type="ECO:0000256" key="4">
    <source>
        <dbReference type="ARBA" id="ARBA00023180"/>
    </source>
</evidence>
<evidence type="ECO:0000256" key="2">
    <source>
        <dbReference type="ARBA" id="ARBA00022729"/>
    </source>
</evidence>
<feature type="region of interest" description="Disordered" evidence="5">
    <location>
        <begin position="139"/>
        <end position="174"/>
    </location>
</feature>
<dbReference type="PRINTS" id="PR00382">
    <property type="entry name" value="LIPIDTRNSFER"/>
</dbReference>
<dbReference type="GO" id="GO:0008289">
    <property type="term" value="F:lipid binding"/>
    <property type="evidence" value="ECO:0007669"/>
    <property type="project" value="InterPro"/>
</dbReference>
<dbReference type="CDD" id="cd00010">
    <property type="entry name" value="AAI_LTSS"/>
    <property type="match status" value="1"/>
</dbReference>
<keyword evidence="4" id="KW-0325">Glycoprotein</keyword>
<evidence type="ECO:0000256" key="5">
    <source>
        <dbReference type="SAM" id="MobiDB-lite"/>
    </source>
</evidence>
<gene>
    <name evidence="8" type="ORF">SI8410_04005997</name>
</gene>
<protein>
    <recommendedName>
        <fullName evidence="7">Bifunctional inhibitor/plant lipid transfer protein/seed storage helical domain-containing protein</fullName>
    </recommendedName>
</protein>
<dbReference type="OrthoDB" id="1938537at2759"/>
<feature type="signal peptide" evidence="6">
    <location>
        <begin position="1"/>
        <end position="33"/>
    </location>
</feature>
<keyword evidence="9" id="KW-1185">Reference proteome</keyword>
<dbReference type="Pfam" id="PF14368">
    <property type="entry name" value="LTP_2"/>
    <property type="match status" value="1"/>
</dbReference>
<feature type="compositionally biased region" description="Polar residues" evidence="5">
    <location>
        <begin position="139"/>
        <end position="159"/>
    </location>
</feature>
<dbReference type="GO" id="GO:0006869">
    <property type="term" value="P:lipid transport"/>
    <property type="evidence" value="ECO:0007669"/>
    <property type="project" value="InterPro"/>
</dbReference>
<dbReference type="PANTHER" id="PTHR33044">
    <property type="entry name" value="BIFUNCTIONAL INHIBITOR/LIPID-TRANSFER PROTEIN/SEED STORAGE 2S ALBUMIN SUPERFAMILY PROTEIN-RELATED"/>
    <property type="match status" value="1"/>
</dbReference>
<evidence type="ECO:0000313" key="9">
    <source>
        <dbReference type="Proteomes" id="UP000663760"/>
    </source>
</evidence>
<dbReference type="InterPro" id="IPR016140">
    <property type="entry name" value="Bifunc_inhib/LTP/seed_store"/>
</dbReference>
<evidence type="ECO:0000256" key="3">
    <source>
        <dbReference type="ARBA" id="ARBA00023157"/>
    </source>
</evidence>